<dbReference type="FunFam" id="3.30.565.10:FF:000006">
    <property type="entry name" value="Sensor histidine kinase WalK"/>
    <property type="match status" value="1"/>
</dbReference>
<dbReference type="AlphaFoldDB" id="A0A645FZU5"/>
<proteinExistence type="predicted"/>
<evidence type="ECO:0000256" key="4">
    <source>
        <dbReference type="ARBA" id="ARBA00022679"/>
    </source>
</evidence>
<accession>A0A645FZU5</accession>
<evidence type="ECO:0000256" key="5">
    <source>
        <dbReference type="ARBA" id="ARBA00022777"/>
    </source>
</evidence>
<evidence type="ECO:0000259" key="6">
    <source>
        <dbReference type="PROSITE" id="PS50109"/>
    </source>
</evidence>
<dbReference type="SMART" id="SM00387">
    <property type="entry name" value="HATPase_c"/>
    <property type="match status" value="1"/>
</dbReference>
<dbReference type="SUPFAM" id="SSF55874">
    <property type="entry name" value="ATPase domain of HSP90 chaperone/DNA topoisomerase II/histidine kinase"/>
    <property type="match status" value="1"/>
</dbReference>
<comment type="caution">
    <text evidence="7">The sequence shown here is derived from an EMBL/GenBank/DDBJ whole genome shotgun (WGS) entry which is preliminary data.</text>
</comment>
<dbReference type="PRINTS" id="PR00344">
    <property type="entry name" value="BCTRLSENSOR"/>
</dbReference>
<sequence length="125" mass="13197">MSFSGDGGIIRADRDKISQVMVNLVSNALKYTPAGGKVEVSATGSEGLAKITVKDSGEGIAKEDIPFIFERFYRADKSRSRQTGGLGLGLTITKAIVDSHKGTIQVESEPGKGTVFILSLPKNPA</sequence>
<feature type="domain" description="Histidine kinase" evidence="6">
    <location>
        <begin position="1"/>
        <end position="124"/>
    </location>
</feature>
<gene>
    <name evidence="7" type="primary">phoR_43</name>
    <name evidence="7" type="ORF">SDC9_167290</name>
</gene>
<comment type="catalytic activity">
    <reaction evidence="1">
        <text>ATP + protein L-histidine = ADP + protein N-phospho-L-histidine.</text>
        <dbReference type="EC" id="2.7.13.3"/>
    </reaction>
</comment>
<dbReference type="Pfam" id="PF02518">
    <property type="entry name" value="HATPase_c"/>
    <property type="match status" value="1"/>
</dbReference>
<evidence type="ECO:0000256" key="3">
    <source>
        <dbReference type="ARBA" id="ARBA00022553"/>
    </source>
</evidence>
<evidence type="ECO:0000256" key="1">
    <source>
        <dbReference type="ARBA" id="ARBA00000085"/>
    </source>
</evidence>
<dbReference type="InterPro" id="IPR003594">
    <property type="entry name" value="HATPase_dom"/>
</dbReference>
<dbReference type="InterPro" id="IPR036890">
    <property type="entry name" value="HATPase_C_sf"/>
</dbReference>
<dbReference type="PROSITE" id="PS50109">
    <property type="entry name" value="HIS_KIN"/>
    <property type="match status" value="1"/>
</dbReference>
<keyword evidence="5" id="KW-0418">Kinase</keyword>
<keyword evidence="3" id="KW-0597">Phosphoprotein</keyword>
<dbReference type="GO" id="GO:0000155">
    <property type="term" value="F:phosphorelay sensor kinase activity"/>
    <property type="evidence" value="ECO:0007669"/>
    <property type="project" value="TreeGrafter"/>
</dbReference>
<dbReference type="PANTHER" id="PTHR43547">
    <property type="entry name" value="TWO-COMPONENT HISTIDINE KINASE"/>
    <property type="match status" value="1"/>
</dbReference>
<dbReference type="InterPro" id="IPR005467">
    <property type="entry name" value="His_kinase_dom"/>
</dbReference>
<dbReference type="EMBL" id="VSSQ01067549">
    <property type="protein sequence ID" value="MPN19915.1"/>
    <property type="molecule type" value="Genomic_DNA"/>
</dbReference>
<reference evidence="7" key="1">
    <citation type="submission" date="2019-08" db="EMBL/GenBank/DDBJ databases">
        <authorList>
            <person name="Kucharzyk K."/>
            <person name="Murdoch R.W."/>
            <person name="Higgins S."/>
            <person name="Loffler F."/>
        </authorList>
    </citation>
    <scope>NUCLEOTIDE SEQUENCE</scope>
</reference>
<dbReference type="CDD" id="cd00075">
    <property type="entry name" value="HATPase"/>
    <property type="match status" value="1"/>
</dbReference>
<evidence type="ECO:0000313" key="7">
    <source>
        <dbReference type="EMBL" id="MPN19915.1"/>
    </source>
</evidence>
<protein>
    <recommendedName>
        <fullName evidence="2">histidine kinase</fullName>
        <ecNumber evidence="2">2.7.13.3</ecNumber>
    </recommendedName>
</protein>
<keyword evidence="4 7" id="KW-0808">Transferase</keyword>
<organism evidence="7">
    <name type="scientific">bioreactor metagenome</name>
    <dbReference type="NCBI Taxonomy" id="1076179"/>
    <lineage>
        <taxon>unclassified sequences</taxon>
        <taxon>metagenomes</taxon>
        <taxon>ecological metagenomes</taxon>
    </lineage>
</organism>
<name>A0A645FZU5_9ZZZZ</name>
<dbReference type="InterPro" id="IPR004358">
    <property type="entry name" value="Sig_transdc_His_kin-like_C"/>
</dbReference>
<dbReference type="Gene3D" id="3.30.565.10">
    <property type="entry name" value="Histidine kinase-like ATPase, C-terminal domain"/>
    <property type="match status" value="1"/>
</dbReference>
<dbReference type="PANTHER" id="PTHR43547:SF2">
    <property type="entry name" value="HYBRID SIGNAL TRANSDUCTION HISTIDINE KINASE C"/>
    <property type="match status" value="1"/>
</dbReference>
<dbReference type="EC" id="2.7.13.3" evidence="2"/>
<evidence type="ECO:0000256" key="2">
    <source>
        <dbReference type="ARBA" id="ARBA00012438"/>
    </source>
</evidence>